<evidence type="ECO:0000256" key="5">
    <source>
        <dbReference type="ARBA" id="ARBA00023136"/>
    </source>
</evidence>
<feature type="transmembrane region" description="Helical" evidence="6">
    <location>
        <begin position="32"/>
        <end position="51"/>
    </location>
</feature>
<keyword evidence="5 6" id="KW-0472">Membrane</keyword>
<dbReference type="GO" id="GO:0022904">
    <property type="term" value="P:respiratory electron transport chain"/>
    <property type="evidence" value="ECO:0007669"/>
    <property type="project" value="InterPro"/>
</dbReference>
<sequence length="235" mass="27054">MTLMREAAEQEREAPRAEEFVRFNLWQRLQHWLLAGCFIALVITGLPQKFNDAALSVSIINALGGIDNARFFHRILACIFIGESLLHLGEIALAILRRRFRPTMVITFQDFRNAFDMLRYSVGIIPKKPQSDRYDYRQKFEYWGIVLGAILMIATGLVLWFPTYVTRVLPGELVPAAKEMHSGEALLALLVIVVWHLYDVVLSPSVFPLDPTMITGRISRERLLEEHPWEYARLV</sequence>
<reference evidence="8" key="1">
    <citation type="journal article" date="2015" name="Nature">
        <title>Complex archaea that bridge the gap between prokaryotes and eukaryotes.</title>
        <authorList>
            <person name="Spang A."/>
            <person name="Saw J.H."/>
            <person name="Jorgensen S.L."/>
            <person name="Zaremba-Niedzwiedzka K."/>
            <person name="Martijn J."/>
            <person name="Lind A.E."/>
            <person name="van Eijk R."/>
            <person name="Schleper C."/>
            <person name="Guy L."/>
            <person name="Ettema T.J."/>
        </authorList>
    </citation>
    <scope>NUCLEOTIDE SEQUENCE</scope>
</reference>
<keyword evidence="3 6" id="KW-0812">Transmembrane</keyword>
<proteinExistence type="predicted"/>
<dbReference type="EMBL" id="LAZR01006905">
    <property type="protein sequence ID" value="KKM88852.1"/>
    <property type="molecule type" value="Genomic_DNA"/>
</dbReference>
<dbReference type="GO" id="GO:0009055">
    <property type="term" value="F:electron transfer activity"/>
    <property type="evidence" value="ECO:0007669"/>
    <property type="project" value="InterPro"/>
</dbReference>
<evidence type="ECO:0000256" key="3">
    <source>
        <dbReference type="ARBA" id="ARBA00022692"/>
    </source>
</evidence>
<dbReference type="PANTHER" id="PTHR30485:SF0">
    <property type="entry name" value="NI_FE-HYDROGENASE 1 B-TYPE CYTOCHROME SUBUNIT-RELATED"/>
    <property type="match status" value="1"/>
</dbReference>
<keyword evidence="4 6" id="KW-1133">Transmembrane helix</keyword>
<comment type="subcellular location">
    <subcellularLocation>
        <location evidence="1">Cell membrane</location>
        <topology evidence="1">Multi-pass membrane protein</topology>
    </subcellularLocation>
</comment>
<dbReference type="InterPro" id="IPR016174">
    <property type="entry name" value="Di-haem_cyt_TM"/>
</dbReference>
<protein>
    <recommendedName>
        <fullName evidence="7">Cytochrome b561 bacterial/Ni-hydrogenase domain-containing protein</fullName>
    </recommendedName>
</protein>
<evidence type="ECO:0000259" key="7">
    <source>
        <dbReference type="Pfam" id="PF01292"/>
    </source>
</evidence>
<organism evidence="8">
    <name type="scientific">marine sediment metagenome</name>
    <dbReference type="NCBI Taxonomy" id="412755"/>
    <lineage>
        <taxon>unclassified sequences</taxon>
        <taxon>metagenomes</taxon>
        <taxon>ecological metagenomes</taxon>
    </lineage>
</organism>
<name>A0A0F9P5Z3_9ZZZZ</name>
<gene>
    <name evidence="8" type="ORF">LCGC14_1254510</name>
</gene>
<accession>A0A0F9P5Z3</accession>
<feature type="transmembrane region" description="Helical" evidence="6">
    <location>
        <begin position="185"/>
        <end position="207"/>
    </location>
</feature>
<dbReference type="AlphaFoldDB" id="A0A0F9P5Z3"/>
<evidence type="ECO:0000256" key="4">
    <source>
        <dbReference type="ARBA" id="ARBA00022989"/>
    </source>
</evidence>
<dbReference type="PANTHER" id="PTHR30485">
    <property type="entry name" value="NI/FE-HYDROGENASE 1 B-TYPE CYTOCHROME SUBUNIT"/>
    <property type="match status" value="1"/>
</dbReference>
<feature type="transmembrane region" description="Helical" evidence="6">
    <location>
        <begin position="142"/>
        <end position="165"/>
    </location>
</feature>
<evidence type="ECO:0000256" key="2">
    <source>
        <dbReference type="ARBA" id="ARBA00022475"/>
    </source>
</evidence>
<feature type="transmembrane region" description="Helical" evidence="6">
    <location>
        <begin position="71"/>
        <end position="96"/>
    </location>
</feature>
<evidence type="ECO:0000256" key="1">
    <source>
        <dbReference type="ARBA" id="ARBA00004651"/>
    </source>
</evidence>
<dbReference type="InterPro" id="IPR011577">
    <property type="entry name" value="Cyt_b561_bac/Ni-Hgenase"/>
</dbReference>
<dbReference type="SUPFAM" id="SSF81342">
    <property type="entry name" value="Transmembrane di-heme cytochromes"/>
    <property type="match status" value="1"/>
</dbReference>
<dbReference type="Pfam" id="PF01292">
    <property type="entry name" value="Ni_hydr_CYTB"/>
    <property type="match status" value="1"/>
</dbReference>
<comment type="caution">
    <text evidence="8">The sequence shown here is derived from an EMBL/GenBank/DDBJ whole genome shotgun (WGS) entry which is preliminary data.</text>
</comment>
<dbReference type="GO" id="GO:0020037">
    <property type="term" value="F:heme binding"/>
    <property type="evidence" value="ECO:0007669"/>
    <property type="project" value="TreeGrafter"/>
</dbReference>
<feature type="non-terminal residue" evidence="8">
    <location>
        <position position="235"/>
    </location>
</feature>
<dbReference type="GO" id="GO:0005886">
    <property type="term" value="C:plasma membrane"/>
    <property type="evidence" value="ECO:0007669"/>
    <property type="project" value="UniProtKB-SubCell"/>
</dbReference>
<evidence type="ECO:0000313" key="8">
    <source>
        <dbReference type="EMBL" id="KKM88852.1"/>
    </source>
</evidence>
<keyword evidence="2" id="KW-1003">Cell membrane</keyword>
<dbReference type="Gene3D" id="1.20.950.20">
    <property type="entry name" value="Transmembrane di-heme cytochromes, Chain C"/>
    <property type="match status" value="1"/>
</dbReference>
<dbReference type="InterPro" id="IPR051542">
    <property type="entry name" value="Hydrogenase_cytochrome"/>
</dbReference>
<evidence type="ECO:0000256" key="6">
    <source>
        <dbReference type="SAM" id="Phobius"/>
    </source>
</evidence>
<feature type="domain" description="Cytochrome b561 bacterial/Ni-hydrogenase" evidence="7">
    <location>
        <begin position="22"/>
        <end position="202"/>
    </location>
</feature>